<dbReference type="KEGG" id="vvy:VV2196"/>
<sequence>MHQSVVGLFSGRALCTPDKQKSKTPRSPAFRQNAPERYLAQ</sequence>
<evidence type="ECO:0000313" key="3">
    <source>
        <dbReference type="Proteomes" id="UP000002675"/>
    </source>
</evidence>
<dbReference type="HOGENOM" id="CLU_3278675_0_0_6"/>
<organism evidence="2 3">
    <name type="scientific">Vibrio vulnificus (strain YJ016)</name>
    <dbReference type="NCBI Taxonomy" id="196600"/>
    <lineage>
        <taxon>Bacteria</taxon>
        <taxon>Pseudomonadati</taxon>
        <taxon>Pseudomonadota</taxon>
        <taxon>Gammaproteobacteria</taxon>
        <taxon>Vibrionales</taxon>
        <taxon>Vibrionaceae</taxon>
        <taxon>Vibrio</taxon>
    </lineage>
</organism>
<evidence type="ECO:0000256" key="1">
    <source>
        <dbReference type="SAM" id="MobiDB-lite"/>
    </source>
</evidence>
<dbReference type="AlphaFoldDB" id="Q7MJG5"/>
<accession>Q7MJG5</accession>
<proteinExistence type="predicted"/>
<name>Q7MJG5_VIBVY</name>
<reference evidence="2 3" key="1">
    <citation type="journal article" date="2003" name="Genome Res.">
        <title>Comparative genome analysis of Vibrio vulnificus, a marine pathogen.</title>
        <authorList>
            <person name="Chen C.Y."/>
            <person name="Wu K.M."/>
            <person name="Chang Y.C."/>
            <person name="Chang C.H."/>
            <person name="Tsai H.C."/>
            <person name="Liao T.L."/>
            <person name="Liu Y.M."/>
            <person name="Chen H.J."/>
            <person name="Shen A.B."/>
            <person name="Li J.C."/>
            <person name="Su T.L."/>
            <person name="Shao C.P."/>
            <person name="Lee C.T."/>
            <person name="Hor L.I."/>
            <person name="Tsai S.F."/>
        </authorList>
    </citation>
    <scope>NUCLEOTIDE SEQUENCE [LARGE SCALE GENOMIC DNA]</scope>
    <source>
        <strain evidence="2 3">YJ016</strain>
    </source>
</reference>
<dbReference type="Proteomes" id="UP000002675">
    <property type="component" value="Chromosome I"/>
</dbReference>
<dbReference type="EMBL" id="BA000037">
    <property type="protein sequence ID" value="BAC94961.1"/>
    <property type="molecule type" value="Genomic_DNA"/>
</dbReference>
<protein>
    <submittedName>
        <fullName evidence="2">Uncharacterized protein</fullName>
    </submittedName>
</protein>
<evidence type="ECO:0000313" key="2">
    <source>
        <dbReference type="EMBL" id="BAC94961.1"/>
    </source>
</evidence>
<feature type="region of interest" description="Disordered" evidence="1">
    <location>
        <begin position="15"/>
        <end position="41"/>
    </location>
</feature>
<gene>
    <name evidence="2" type="ordered locus">VV2196</name>
</gene>